<dbReference type="PIRSF" id="PIRSF029288">
    <property type="entry name" value="SciE_ImpE"/>
    <property type="match status" value="1"/>
</dbReference>
<keyword evidence="2" id="KW-1185">Reference proteome</keyword>
<dbReference type="EMBL" id="JABSOD010000006">
    <property type="protein sequence ID" value="NRQ42463.1"/>
    <property type="molecule type" value="Genomic_DNA"/>
</dbReference>
<dbReference type="SUPFAM" id="SSF144059">
    <property type="entry name" value="ImpE-like"/>
    <property type="match status" value="1"/>
</dbReference>
<dbReference type="InterPro" id="IPR011990">
    <property type="entry name" value="TPR-like_helical_dom_sf"/>
</dbReference>
<comment type="caution">
    <text evidence="1">The sequence shown here is derived from an EMBL/GenBank/DDBJ whole genome shotgun (WGS) entry which is preliminary data.</text>
</comment>
<dbReference type="Gene3D" id="1.25.40.10">
    <property type="entry name" value="Tetratricopeptide repeat domain"/>
    <property type="match status" value="1"/>
</dbReference>
<sequence>MKSLQALIKQGELIAATERAVQLLRDDPANADVRAAFIELLCIQGALEKADQQLDMMVRQHPDYLVGAVNLRQLIRAASARQDFYQGGVTATLFGQPDAMFEAQLSLRLALKEQDSAAAVTAAALLEQLRDATAVDVNGEACNDIRDLDDSLAGYLELFGTDGHFYLAKFSEIDSLDLKKPESLLDTVWRRAEIVIKDGPQGEVFVPMTYIGSVRISERMGRDTDWQQHDEKLVTGVGQKMLLAGEHALTFSELKSLRPSDTVVTH</sequence>
<dbReference type="AlphaFoldDB" id="A0A7Y5EKU5"/>
<dbReference type="RefSeq" id="WP_173500706.1">
    <property type="nucleotide sequence ID" value="NZ_JABSOD010000006.1"/>
</dbReference>
<evidence type="ECO:0000313" key="2">
    <source>
        <dbReference type="Proteomes" id="UP000523161"/>
    </source>
</evidence>
<dbReference type="Pfam" id="PF14559">
    <property type="entry name" value="TPR_19"/>
    <property type="match status" value="1"/>
</dbReference>
<organism evidence="1 2">
    <name type="scientific">Rheinheimera lutimaris</name>
    <dbReference type="NCBI Taxonomy" id="2740584"/>
    <lineage>
        <taxon>Bacteria</taxon>
        <taxon>Pseudomonadati</taxon>
        <taxon>Pseudomonadota</taxon>
        <taxon>Gammaproteobacteria</taxon>
        <taxon>Chromatiales</taxon>
        <taxon>Chromatiaceae</taxon>
        <taxon>Rheinheimera</taxon>
    </lineage>
</organism>
<dbReference type="Pfam" id="PF07024">
    <property type="entry name" value="ImpE"/>
    <property type="match status" value="1"/>
</dbReference>
<dbReference type="Proteomes" id="UP000523161">
    <property type="component" value="Unassembled WGS sequence"/>
</dbReference>
<accession>A0A7Y5EKU5</accession>
<name>A0A7Y5EKU5_9GAMM</name>
<reference evidence="1 2" key="1">
    <citation type="submission" date="2020-06" db="EMBL/GenBank/DDBJ databases">
        <title>Rheinheimera sp. nov., a marine bacterium isolated from coastal.</title>
        <authorList>
            <person name="Yu Q."/>
            <person name="Qi Y."/>
            <person name="Pu J."/>
        </authorList>
    </citation>
    <scope>NUCLEOTIDE SEQUENCE [LARGE SCALE GENOMIC DNA]</scope>
    <source>
        <strain evidence="1 2">YQF-2</strain>
    </source>
</reference>
<dbReference type="InterPro" id="IPR009211">
    <property type="entry name" value="TagJ"/>
</dbReference>
<protein>
    <submittedName>
        <fullName evidence="1">Virulence protein SciE type</fullName>
    </submittedName>
</protein>
<gene>
    <name evidence="1" type="ORF">HRH59_07740</name>
</gene>
<evidence type="ECO:0000313" key="1">
    <source>
        <dbReference type="EMBL" id="NRQ42463.1"/>
    </source>
</evidence>
<proteinExistence type="predicted"/>